<evidence type="ECO:0000256" key="1">
    <source>
        <dbReference type="SAM" id="Phobius"/>
    </source>
</evidence>
<reference evidence="2 3" key="1">
    <citation type="journal article" date="2014" name="Int. J. Syst. Evol. Microbiol.">
        <title>Complete genome sequence of Corynebacterium casei LMG S-19264T (=DSM 44701T), isolated from a smear-ripened cheese.</title>
        <authorList>
            <consortium name="US DOE Joint Genome Institute (JGI-PGF)"/>
            <person name="Walter F."/>
            <person name="Albersmeier A."/>
            <person name="Kalinowski J."/>
            <person name="Ruckert C."/>
        </authorList>
    </citation>
    <scope>NUCLEOTIDE SEQUENCE [LARGE SCALE GENOMIC DNA]</scope>
    <source>
        <strain evidence="2 3">CGMCC 1.12976</strain>
    </source>
</reference>
<evidence type="ECO:0000313" key="2">
    <source>
        <dbReference type="EMBL" id="GGF10465.1"/>
    </source>
</evidence>
<feature type="transmembrane region" description="Helical" evidence="1">
    <location>
        <begin position="78"/>
        <end position="98"/>
    </location>
</feature>
<dbReference type="EMBL" id="BMGP01000001">
    <property type="protein sequence ID" value="GGF10465.1"/>
    <property type="molecule type" value="Genomic_DNA"/>
</dbReference>
<dbReference type="AlphaFoldDB" id="A0A917ETM8"/>
<sequence>MQPPRTAEVVNAEAVYGTVLISSLLYVFSLKFSAWDTLATTVEAVIVFFIAHVYAEIIANQTGTLSTAVHDALVRSRGLLLAAVVPLTIMLLAALGIVSKDRAVTSAVWASAVILGILGWFAVAPRSTKWWIRAIAALSTAGLGLVLVALKALTH</sequence>
<keyword evidence="1" id="KW-1133">Transmembrane helix</keyword>
<accession>A0A917ETM8</accession>
<keyword evidence="3" id="KW-1185">Reference proteome</keyword>
<evidence type="ECO:0000313" key="3">
    <source>
        <dbReference type="Proteomes" id="UP000598775"/>
    </source>
</evidence>
<name>A0A917ETM8_9MICO</name>
<feature type="transmembrane region" description="Helical" evidence="1">
    <location>
        <begin position="12"/>
        <end position="32"/>
    </location>
</feature>
<proteinExistence type="predicted"/>
<organism evidence="2 3">
    <name type="scientific">Subtercola lobariae</name>
    <dbReference type="NCBI Taxonomy" id="1588641"/>
    <lineage>
        <taxon>Bacteria</taxon>
        <taxon>Bacillati</taxon>
        <taxon>Actinomycetota</taxon>
        <taxon>Actinomycetes</taxon>
        <taxon>Micrococcales</taxon>
        <taxon>Microbacteriaceae</taxon>
        <taxon>Subtercola</taxon>
    </lineage>
</organism>
<feature type="transmembrane region" description="Helical" evidence="1">
    <location>
        <begin position="38"/>
        <end position="57"/>
    </location>
</feature>
<keyword evidence="1" id="KW-0472">Membrane</keyword>
<gene>
    <name evidence="2" type="ORF">GCM10011399_00410</name>
</gene>
<dbReference type="Proteomes" id="UP000598775">
    <property type="component" value="Unassembled WGS sequence"/>
</dbReference>
<keyword evidence="1" id="KW-0812">Transmembrane</keyword>
<feature type="transmembrane region" description="Helical" evidence="1">
    <location>
        <begin position="130"/>
        <end position="150"/>
    </location>
</feature>
<protein>
    <submittedName>
        <fullName evidence="2">Uncharacterized protein</fullName>
    </submittedName>
</protein>
<dbReference type="RefSeq" id="WP_188671883.1">
    <property type="nucleotide sequence ID" value="NZ_BMGP01000001.1"/>
</dbReference>
<comment type="caution">
    <text evidence="2">The sequence shown here is derived from an EMBL/GenBank/DDBJ whole genome shotgun (WGS) entry which is preliminary data.</text>
</comment>
<feature type="transmembrane region" description="Helical" evidence="1">
    <location>
        <begin position="104"/>
        <end position="123"/>
    </location>
</feature>